<keyword evidence="1" id="KW-0812">Transmembrane</keyword>
<evidence type="ECO:0000313" key="3">
    <source>
        <dbReference type="Proteomes" id="UP000324832"/>
    </source>
</evidence>
<evidence type="ECO:0000313" key="2">
    <source>
        <dbReference type="EMBL" id="VVC98436.1"/>
    </source>
</evidence>
<dbReference type="Proteomes" id="UP000324832">
    <property type="component" value="Unassembled WGS sequence"/>
</dbReference>
<organism evidence="2 3">
    <name type="scientific">Leptidea sinapis</name>
    <dbReference type="NCBI Taxonomy" id="189913"/>
    <lineage>
        <taxon>Eukaryota</taxon>
        <taxon>Metazoa</taxon>
        <taxon>Ecdysozoa</taxon>
        <taxon>Arthropoda</taxon>
        <taxon>Hexapoda</taxon>
        <taxon>Insecta</taxon>
        <taxon>Pterygota</taxon>
        <taxon>Neoptera</taxon>
        <taxon>Endopterygota</taxon>
        <taxon>Lepidoptera</taxon>
        <taxon>Glossata</taxon>
        <taxon>Ditrysia</taxon>
        <taxon>Papilionoidea</taxon>
        <taxon>Pieridae</taxon>
        <taxon>Dismorphiinae</taxon>
        <taxon>Leptidea</taxon>
    </lineage>
</organism>
<feature type="transmembrane region" description="Helical" evidence="1">
    <location>
        <begin position="91"/>
        <end position="111"/>
    </location>
</feature>
<protein>
    <submittedName>
        <fullName evidence="2">Uncharacterized protein</fullName>
    </submittedName>
</protein>
<sequence>MEAIHSVLMLITVEYSSYGINSLEHLKLKRKTFYNRYIVQKFKDQKTLAHKFHAVFNYPSWKAGGYVRFQDMPEDPAIHTRVKYDVILPKWCSAYLICHYALVLVGFIQLFHNHLYWFWSCTSSVH</sequence>
<accession>A0A5E4QM88</accession>
<proteinExistence type="predicted"/>
<evidence type="ECO:0000256" key="1">
    <source>
        <dbReference type="SAM" id="Phobius"/>
    </source>
</evidence>
<keyword evidence="1" id="KW-0472">Membrane</keyword>
<dbReference type="AlphaFoldDB" id="A0A5E4QM88"/>
<keyword evidence="1" id="KW-1133">Transmembrane helix</keyword>
<keyword evidence="3" id="KW-1185">Reference proteome</keyword>
<gene>
    <name evidence="2" type="ORF">LSINAPIS_LOCUS9515</name>
</gene>
<name>A0A5E4QM88_9NEOP</name>
<reference evidence="2 3" key="1">
    <citation type="submission" date="2017-07" db="EMBL/GenBank/DDBJ databases">
        <authorList>
            <person name="Talla V."/>
            <person name="Backstrom N."/>
        </authorList>
    </citation>
    <scope>NUCLEOTIDE SEQUENCE [LARGE SCALE GENOMIC DNA]</scope>
</reference>
<dbReference type="EMBL" id="FZQP02003556">
    <property type="protein sequence ID" value="VVC98436.1"/>
    <property type="molecule type" value="Genomic_DNA"/>
</dbReference>